<feature type="compositionally biased region" description="Basic residues" evidence="1">
    <location>
        <begin position="85"/>
        <end position="100"/>
    </location>
</feature>
<sequence length="110" mass="12031">MEALMRILTTNRLIVQPPPTVVEVPISIPGNSVNLFSDPTTASEVEGMDAETRGSKRKTSPALSRSRESSVTSVDDDKVTEAKQQRKRKGWPKGKPRKPRNSGPRGSCTN</sequence>
<reference evidence="2" key="1">
    <citation type="journal article" date="2016" name="Sci. Rep.">
        <title>Molecular characterization of firefly nuptial gifts: a multi-omics approach sheds light on postcopulatory sexual selection.</title>
        <authorList>
            <person name="Al-Wathiqui N."/>
            <person name="Fallon T.R."/>
            <person name="South A."/>
            <person name="Weng J.K."/>
            <person name="Lewis S.M."/>
        </authorList>
    </citation>
    <scope>NUCLEOTIDE SEQUENCE</scope>
</reference>
<feature type="compositionally biased region" description="Polar residues" evidence="1">
    <location>
        <begin position="29"/>
        <end position="43"/>
    </location>
</feature>
<dbReference type="EMBL" id="GEZM01085088">
    <property type="protein sequence ID" value="JAV60250.1"/>
    <property type="molecule type" value="Transcribed_RNA"/>
</dbReference>
<protein>
    <submittedName>
        <fullName evidence="2">Uncharacterized protein</fullName>
    </submittedName>
</protein>
<dbReference type="EMBL" id="GEZM01085076">
    <property type="protein sequence ID" value="JAV60275.1"/>
    <property type="molecule type" value="Transcribed_RNA"/>
</dbReference>
<accession>A0A1Y1KKU9</accession>
<evidence type="ECO:0000313" key="2">
    <source>
        <dbReference type="EMBL" id="JAV60275.1"/>
    </source>
</evidence>
<dbReference type="EMBL" id="GEZM01085082">
    <property type="protein sequence ID" value="JAV60262.1"/>
    <property type="molecule type" value="Transcribed_RNA"/>
</dbReference>
<evidence type="ECO:0000256" key="1">
    <source>
        <dbReference type="SAM" id="MobiDB-lite"/>
    </source>
</evidence>
<dbReference type="EMBL" id="GEZM01085090">
    <property type="protein sequence ID" value="JAV60246.1"/>
    <property type="molecule type" value="Transcribed_RNA"/>
</dbReference>
<feature type="region of interest" description="Disordered" evidence="1">
    <location>
        <begin position="29"/>
        <end position="110"/>
    </location>
</feature>
<dbReference type="EMBL" id="GEZM01085077">
    <property type="protein sequence ID" value="JAV60273.1"/>
    <property type="molecule type" value="Transcribed_RNA"/>
</dbReference>
<feature type="compositionally biased region" description="Basic and acidic residues" evidence="1">
    <location>
        <begin position="75"/>
        <end position="84"/>
    </location>
</feature>
<name>A0A1Y1KKU9_PHOPY</name>
<dbReference type="AlphaFoldDB" id="A0A1Y1KKU9"/>
<organism evidence="2">
    <name type="scientific">Photinus pyralis</name>
    <name type="common">Common eastern firefly</name>
    <name type="synonym">Lampyris pyralis</name>
    <dbReference type="NCBI Taxonomy" id="7054"/>
    <lineage>
        <taxon>Eukaryota</taxon>
        <taxon>Metazoa</taxon>
        <taxon>Ecdysozoa</taxon>
        <taxon>Arthropoda</taxon>
        <taxon>Hexapoda</taxon>
        <taxon>Insecta</taxon>
        <taxon>Pterygota</taxon>
        <taxon>Neoptera</taxon>
        <taxon>Endopterygota</taxon>
        <taxon>Coleoptera</taxon>
        <taxon>Polyphaga</taxon>
        <taxon>Elateriformia</taxon>
        <taxon>Elateroidea</taxon>
        <taxon>Lampyridae</taxon>
        <taxon>Lampyrinae</taxon>
        <taxon>Photinus</taxon>
    </lineage>
</organism>
<dbReference type="EMBL" id="GEZM01085078">
    <property type="protein sequence ID" value="JAV60270.1"/>
    <property type="molecule type" value="Transcribed_RNA"/>
</dbReference>
<proteinExistence type="predicted"/>